<feature type="signal peptide" evidence="2">
    <location>
        <begin position="1"/>
        <end position="19"/>
    </location>
</feature>
<organism evidence="3 4">
    <name type="scientific">Dorcoceras hygrometricum</name>
    <dbReference type="NCBI Taxonomy" id="472368"/>
    <lineage>
        <taxon>Eukaryota</taxon>
        <taxon>Viridiplantae</taxon>
        <taxon>Streptophyta</taxon>
        <taxon>Embryophyta</taxon>
        <taxon>Tracheophyta</taxon>
        <taxon>Spermatophyta</taxon>
        <taxon>Magnoliopsida</taxon>
        <taxon>eudicotyledons</taxon>
        <taxon>Gunneridae</taxon>
        <taxon>Pentapetalae</taxon>
        <taxon>asterids</taxon>
        <taxon>lamiids</taxon>
        <taxon>Lamiales</taxon>
        <taxon>Gesneriaceae</taxon>
        <taxon>Didymocarpoideae</taxon>
        <taxon>Trichosporeae</taxon>
        <taxon>Loxocarpinae</taxon>
        <taxon>Dorcoceras</taxon>
    </lineage>
</organism>
<dbReference type="AlphaFoldDB" id="A0A2Z7BWE3"/>
<name>A0A2Z7BWE3_9LAMI</name>
<feature type="compositionally biased region" description="Basic and acidic residues" evidence="1">
    <location>
        <begin position="273"/>
        <end position="286"/>
    </location>
</feature>
<protein>
    <submittedName>
        <fullName evidence="3">Uncharacterized protein</fullName>
    </submittedName>
</protein>
<keyword evidence="2" id="KW-0732">Signal</keyword>
<feature type="chain" id="PRO_5016262687" evidence="2">
    <location>
        <begin position="20"/>
        <end position="295"/>
    </location>
</feature>
<proteinExistence type="predicted"/>
<gene>
    <name evidence="3" type="ORF">F511_23586</name>
</gene>
<feature type="region of interest" description="Disordered" evidence="1">
    <location>
        <begin position="273"/>
        <end position="295"/>
    </location>
</feature>
<accession>A0A2Z7BWE3</accession>
<keyword evidence="4" id="KW-1185">Reference proteome</keyword>
<evidence type="ECO:0000256" key="1">
    <source>
        <dbReference type="SAM" id="MobiDB-lite"/>
    </source>
</evidence>
<dbReference type="EMBL" id="KV003555">
    <property type="protein sequence ID" value="KZV36557.1"/>
    <property type="molecule type" value="Genomic_DNA"/>
</dbReference>
<dbReference type="Proteomes" id="UP000250235">
    <property type="component" value="Unassembled WGS sequence"/>
</dbReference>
<evidence type="ECO:0000256" key="2">
    <source>
        <dbReference type="SAM" id="SignalP"/>
    </source>
</evidence>
<reference evidence="3 4" key="1">
    <citation type="journal article" date="2015" name="Proc. Natl. Acad. Sci. U.S.A.">
        <title>The resurrection genome of Boea hygrometrica: A blueprint for survival of dehydration.</title>
        <authorList>
            <person name="Xiao L."/>
            <person name="Yang G."/>
            <person name="Zhang L."/>
            <person name="Yang X."/>
            <person name="Zhao S."/>
            <person name="Ji Z."/>
            <person name="Zhou Q."/>
            <person name="Hu M."/>
            <person name="Wang Y."/>
            <person name="Chen M."/>
            <person name="Xu Y."/>
            <person name="Jin H."/>
            <person name="Xiao X."/>
            <person name="Hu G."/>
            <person name="Bao F."/>
            <person name="Hu Y."/>
            <person name="Wan P."/>
            <person name="Li L."/>
            <person name="Deng X."/>
            <person name="Kuang T."/>
            <person name="Xiang C."/>
            <person name="Zhu J.K."/>
            <person name="Oliver M.J."/>
            <person name="He Y."/>
        </authorList>
    </citation>
    <scope>NUCLEOTIDE SEQUENCE [LARGE SCALE GENOMIC DNA]</scope>
    <source>
        <strain evidence="4">cv. XS01</strain>
    </source>
</reference>
<evidence type="ECO:0000313" key="4">
    <source>
        <dbReference type="Proteomes" id="UP000250235"/>
    </source>
</evidence>
<sequence length="295" mass="32929">MRWFLNAAVLISCYVVVFEYSASERSVRRALVVRSVPVGGKIKQISRAYLRSKAWLHIFHQIPYLEIYFPISFSVYQTLDYCSPLILSGDSHRFQPSFWTCKVALDSSWKALSPYTSFGGYCSLERDCKTTALGRELCVQLSVGLPQPSFWTCKVALDSSWKALSPYTSFGGYCSLERDCKTTALGRNPGFTAGRGFNPAGGAPGGAYFCVICYLCRICSVFLDPVECFRRCHLDVMVEVGGSSRSQVVRMRIGIVLVLRLVRVVRKNRLRRDGGAREEARPRGLGEEGAAAHKV</sequence>
<evidence type="ECO:0000313" key="3">
    <source>
        <dbReference type="EMBL" id="KZV36557.1"/>
    </source>
</evidence>